<organism evidence="2 3">
    <name type="scientific">Roseateles asaccharophilus</name>
    <dbReference type="NCBI Taxonomy" id="582607"/>
    <lineage>
        <taxon>Bacteria</taxon>
        <taxon>Pseudomonadati</taxon>
        <taxon>Pseudomonadota</taxon>
        <taxon>Betaproteobacteria</taxon>
        <taxon>Burkholderiales</taxon>
        <taxon>Sphaerotilaceae</taxon>
        <taxon>Roseateles</taxon>
    </lineage>
</organism>
<name>A0ABU2ADP4_9BURK</name>
<feature type="domain" description="Glycosyltransferase 2-like" evidence="1">
    <location>
        <begin position="8"/>
        <end position="167"/>
    </location>
</feature>
<dbReference type="Pfam" id="PF00535">
    <property type="entry name" value="Glycos_transf_2"/>
    <property type="match status" value="1"/>
</dbReference>
<accession>A0ABU2ADP4</accession>
<evidence type="ECO:0000313" key="3">
    <source>
        <dbReference type="Proteomes" id="UP001180825"/>
    </source>
</evidence>
<reference evidence="2 3" key="1">
    <citation type="submission" date="2023-07" db="EMBL/GenBank/DDBJ databases">
        <title>Sorghum-associated microbial communities from plants grown in Nebraska, USA.</title>
        <authorList>
            <person name="Schachtman D."/>
        </authorList>
    </citation>
    <scope>NUCLEOTIDE SEQUENCE [LARGE SCALE GENOMIC DNA]</scope>
    <source>
        <strain evidence="2 3">BE316</strain>
    </source>
</reference>
<dbReference type="Gene3D" id="3.90.550.10">
    <property type="entry name" value="Spore Coat Polysaccharide Biosynthesis Protein SpsA, Chain A"/>
    <property type="match status" value="1"/>
</dbReference>
<evidence type="ECO:0000313" key="2">
    <source>
        <dbReference type="EMBL" id="MDR7334723.1"/>
    </source>
</evidence>
<comment type="caution">
    <text evidence="2">The sequence shown here is derived from an EMBL/GenBank/DDBJ whole genome shotgun (WGS) entry which is preliminary data.</text>
</comment>
<dbReference type="PANTHER" id="PTHR22916">
    <property type="entry name" value="GLYCOSYLTRANSFERASE"/>
    <property type="match status" value="1"/>
</dbReference>
<dbReference type="EMBL" id="JAVDXV010000008">
    <property type="protein sequence ID" value="MDR7334723.1"/>
    <property type="molecule type" value="Genomic_DNA"/>
</dbReference>
<gene>
    <name evidence="2" type="ORF">J2X21_003887</name>
</gene>
<evidence type="ECO:0000259" key="1">
    <source>
        <dbReference type="Pfam" id="PF00535"/>
    </source>
</evidence>
<dbReference type="CDD" id="cd06433">
    <property type="entry name" value="GT_2_WfgS_like"/>
    <property type="match status" value="1"/>
</dbReference>
<dbReference type="PANTHER" id="PTHR22916:SF65">
    <property type="entry name" value="SLR1065 PROTEIN"/>
    <property type="match status" value="1"/>
</dbReference>
<proteinExistence type="predicted"/>
<dbReference type="Proteomes" id="UP001180825">
    <property type="component" value="Unassembled WGS sequence"/>
</dbReference>
<dbReference type="InterPro" id="IPR029044">
    <property type="entry name" value="Nucleotide-diphossugar_trans"/>
</dbReference>
<dbReference type="InterPro" id="IPR001173">
    <property type="entry name" value="Glyco_trans_2-like"/>
</dbReference>
<protein>
    <submittedName>
        <fullName evidence="2">Glycosyltransferase involved in cell wall biosynthesis</fullName>
    </submittedName>
</protein>
<keyword evidence="3" id="KW-1185">Reference proteome</keyword>
<dbReference type="RefSeq" id="WP_310331348.1">
    <property type="nucleotide sequence ID" value="NZ_JAVDXV010000008.1"/>
</dbReference>
<dbReference type="SUPFAM" id="SSF53448">
    <property type="entry name" value="Nucleotide-diphospho-sugar transferases"/>
    <property type="match status" value="1"/>
</dbReference>
<sequence>MTVLPKVSIVTPAYNQGEYLAAAMRSVLTQDYANLEYLVIDDGSSDDSLAVAQAVAAEFPDRVKVQTQANAGQAETLNRGWAVCQGEILGYLSSDDVLLPGAVSRLVASLQRRPDVSLVYADFWLIDPAGNRLRQVQAPEFDRRAMLENLVCAPGVGALFRREVFDATGGWDPRRRQVPDFEFWLRVAERGDFLRVPFCLSEYRIHEGSASYRVMPVARAEEIVAVIQGHWAARPETPPALARRSVARAHGLSGKNHAQSGRPWQSLRHYLQAFSLRPGLLLELGMWRQIAVGFLRRAYFGRRVKE</sequence>